<protein>
    <submittedName>
        <fullName evidence="1">Uncharacterized protein</fullName>
    </submittedName>
</protein>
<name>A0ACC2PBI2_9HYME</name>
<evidence type="ECO:0000313" key="1">
    <source>
        <dbReference type="EMBL" id="KAJ8680813.1"/>
    </source>
</evidence>
<accession>A0ACC2PBI2</accession>
<sequence length="193" mass="22099">MKVVCSIKNVDTLNGHQAFLCTEYEVLLERAKFSEVTFIIGKQELRLHKSILSSRSPVFAAMFDNNFEESVSNKVVIEDQSFEVMKEFFRYIYAAKINNIEDHAIELLGLSNKYVVVKLINLCEEYLMSNIKKENALDYLNIASLYTAENLISKCIAFIISNVKEIAKVPGFDINVLPRDVRNDLFKLLAEKS</sequence>
<comment type="caution">
    <text evidence="1">The sequence shown here is derived from an EMBL/GenBank/DDBJ whole genome shotgun (WGS) entry which is preliminary data.</text>
</comment>
<organism evidence="1 2">
    <name type="scientific">Eretmocerus hayati</name>
    <dbReference type="NCBI Taxonomy" id="131215"/>
    <lineage>
        <taxon>Eukaryota</taxon>
        <taxon>Metazoa</taxon>
        <taxon>Ecdysozoa</taxon>
        <taxon>Arthropoda</taxon>
        <taxon>Hexapoda</taxon>
        <taxon>Insecta</taxon>
        <taxon>Pterygota</taxon>
        <taxon>Neoptera</taxon>
        <taxon>Endopterygota</taxon>
        <taxon>Hymenoptera</taxon>
        <taxon>Apocrita</taxon>
        <taxon>Proctotrupomorpha</taxon>
        <taxon>Chalcidoidea</taxon>
        <taxon>Aphelinidae</taxon>
        <taxon>Aphelininae</taxon>
        <taxon>Eretmocerus</taxon>
    </lineage>
</organism>
<proteinExistence type="predicted"/>
<dbReference type="EMBL" id="CM056742">
    <property type="protein sequence ID" value="KAJ8680813.1"/>
    <property type="molecule type" value="Genomic_DNA"/>
</dbReference>
<evidence type="ECO:0000313" key="2">
    <source>
        <dbReference type="Proteomes" id="UP001239111"/>
    </source>
</evidence>
<keyword evidence="2" id="KW-1185">Reference proteome</keyword>
<dbReference type="Proteomes" id="UP001239111">
    <property type="component" value="Chromosome 2"/>
</dbReference>
<gene>
    <name evidence="1" type="ORF">QAD02_016600</name>
</gene>
<reference evidence="1" key="1">
    <citation type="submission" date="2023-04" db="EMBL/GenBank/DDBJ databases">
        <title>A chromosome-level genome assembly of the parasitoid wasp Eretmocerus hayati.</title>
        <authorList>
            <person name="Zhong Y."/>
            <person name="Liu S."/>
            <person name="Liu Y."/>
        </authorList>
    </citation>
    <scope>NUCLEOTIDE SEQUENCE</scope>
    <source>
        <strain evidence="1">ZJU_SS_LIU_2023</strain>
    </source>
</reference>